<dbReference type="EMBL" id="CQPC01000004">
    <property type="protein sequence ID" value="CNT65125.1"/>
    <property type="molecule type" value="Genomic_DNA"/>
</dbReference>
<sequence>MVIHVAHQHGVDFHLFETGVKGGIDARHHLAEFVLTGNRMELTRIQTIHANIDARQPRFAPVRGIARQSITVSGHRDLANSIIFTHGGNDVGKIAA</sequence>
<accession>A0A655BP17</accession>
<reference evidence="1 2" key="1">
    <citation type="submission" date="2015-03" db="EMBL/GenBank/DDBJ databases">
        <authorList>
            <consortium name="Pathogen Informatics"/>
        </authorList>
    </citation>
    <scope>NUCLEOTIDE SEQUENCE [LARGE SCALE GENOMIC DNA]</scope>
    <source>
        <strain evidence="1 2">3476</strain>
    </source>
</reference>
<dbReference type="AntiFam" id="ANF00251">
    <property type="entry name" value="Shadow ORF (opposite moaA)"/>
</dbReference>
<evidence type="ECO:0000313" key="2">
    <source>
        <dbReference type="Proteomes" id="UP000039541"/>
    </source>
</evidence>
<gene>
    <name evidence="1" type="ORF">ERS008202_00487</name>
</gene>
<dbReference type="AlphaFoldDB" id="A0A655BP17"/>
<name>A0A655BP17_SALET</name>
<dbReference type="Proteomes" id="UP000039541">
    <property type="component" value="Unassembled WGS sequence"/>
</dbReference>
<protein>
    <submittedName>
        <fullName evidence="1">Uncharacterized protein</fullName>
    </submittedName>
</protein>
<proteinExistence type="predicted"/>
<evidence type="ECO:0000313" key="1">
    <source>
        <dbReference type="EMBL" id="CNT65125.1"/>
    </source>
</evidence>
<organism evidence="1 2">
    <name type="scientific">Salmonella enterica subsp. enterica serovar Bovismorbificans</name>
    <dbReference type="NCBI Taxonomy" id="58097"/>
    <lineage>
        <taxon>Bacteria</taxon>
        <taxon>Pseudomonadati</taxon>
        <taxon>Pseudomonadota</taxon>
        <taxon>Gammaproteobacteria</taxon>
        <taxon>Enterobacterales</taxon>
        <taxon>Enterobacteriaceae</taxon>
        <taxon>Salmonella</taxon>
    </lineage>
</organism>